<evidence type="ECO:0000256" key="1">
    <source>
        <dbReference type="SAM" id="MobiDB-lite"/>
    </source>
</evidence>
<evidence type="ECO:0000313" key="3">
    <source>
        <dbReference type="Proteomes" id="UP000547973"/>
    </source>
</evidence>
<accession>A0A7Y9ZC07</accession>
<name>A0A7Y9ZC07_9MICO</name>
<protein>
    <submittedName>
        <fullName evidence="2">Uncharacterized protein</fullName>
    </submittedName>
</protein>
<keyword evidence="3" id="KW-1185">Reference proteome</keyword>
<proteinExistence type="predicted"/>
<dbReference type="Proteomes" id="UP000547973">
    <property type="component" value="Unassembled WGS sequence"/>
</dbReference>
<reference evidence="2 3" key="1">
    <citation type="submission" date="2020-07" db="EMBL/GenBank/DDBJ databases">
        <title>Sequencing the genomes of 1000 actinobacteria strains.</title>
        <authorList>
            <person name="Klenk H.-P."/>
        </authorList>
    </citation>
    <scope>NUCLEOTIDE SEQUENCE [LARGE SCALE GENOMIC DNA]</scope>
    <source>
        <strain evidence="2 3">DSM 19970</strain>
    </source>
</reference>
<dbReference type="AlphaFoldDB" id="A0A7Y9ZC07"/>
<sequence length="34" mass="3599">MHSDDVGIGSNTGESAELDDEVRRRRSLVALAAA</sequence>
<organism evidence="2 3">
    <name type="scientific">Demequina lutea</name>
    <dbReference type="NCBI Taxonomy" id="431489"/>
    <lineage>
        <taxon>Bacteria</taxon>
        <taxon>Bacillati</taxon>
        <taxon>Actinomycetota</taxon>
        <taxon>Actinomycetes</taxon>
        <taxon>Micrococcales</taxon>
        <taxon>Demequinaceae</taxon>
        <taxon>Demequina</taxon>
    </lineage>
</organism>
<dbReference type="EMBL" id="JACBZO010000001">
    <property type="protein sequence ID" value="NYI42622.1"/>
    <property type="molecule type" value="Genomic_DNA"/>
</dbReference>
<feature type="region of interest" description="Disordered" evidence="1">
    <location>
        <begin position="1"/>
        <end position="22"/>
    </location>
</feature>
<gene>
    <name evidence="2" type="ORF">BKA03_002741</name>
</gene>
<evidence type="ECO:0000313" key="2">
    <source>
        <dbReference type="EMBL" id="NYI42622.1"/>
    </source>
</evidence>
<comment type="caution">
    <text evidence="2">The sequence shown here is derived from an EMBL/GenBank/DDBJ whole genome shotgun (WGS) entry which is preliminary data.</text>
</comment>